<dbReference type="EMBL" id="CP146203">
    <property type="protein sequence ID" value="XBH21692.1"/>
    <property type="molecule type" value="Genomic_DNA"/>
</dbReference>
<sequence length="334" mass="36364">MSVKASSWAWSLKSVSGHELLVLLALADAANDDGYCWPSQAEIACKARQVDRTVRRHLTSLTQKGLIQVETRMRRGWGNGRSSNGYYLNLGMTDADVVAGQTQPDNLSACEVEPETPPVDNLHNRRSDTTGQSVLLSPQQDTGVRSQQDTGDRLYPYGSFNHHDEPPNQTMVPAQPSDAAGALGVVRSGLVGTSNLKDAMLLVRKCLPDPMHIIDAQLAPSVGQMLQERLDAGWSPAQIRAAMDQPLPAQVSRLGSLVAKRLATNVLPELAPEALRKEALGRVATIQPVDDEPLVDPRFNAVCERIRHENPEFSQRKVAELAYAQIQQSSGALP</sequence>
<name>A0AAU7DXF5_9MICO</name>
<dbReference type="InterPro" id="IPR036388">
    <property type="entry name" value="WH-like_DNA-bd_sf"/>
</dbReference>
<evidence type="ECO:0000256" key="1">
    <source>
        <dbReference type="SAM" id="MobiDB-lite"/>
    </source>
</evidence>
<dbReference type="Pfam" id="PF13730">
    <property type="entry name" value="HTH_36"/>
    <property type="match status" value="1"/>
</dbReference>
<evidence type="ECO:0000313" key="2">
    <source>
        <dbReference type="EMBL" id="XBH21692.1"/>
    </source>
</evidence>
<reference evidence="2" key="1">
    <citation type="submission" date="2024-02" db="EMBL/GenBank/DDBJ databases">
        <title>Tomenella chthoni gen. nov. sp. nov., a member of the family Jonesiaceae isolated from bat guano.</title>
        <authorList>
            <person name="Miller S.L."/>
            <person name="King J."/>
            <person name="Sankaranarayanan K."/>
            <person name="Lawson P.A."/>
        </authorList>
    </citation>
    <scope>NUCLEOTIDE SEQUENCE</scope>
    <source>
        <strain evidence="2">BS-20</strain>
    </source>
</reference>
<proteinExistence type="predicted"/>
<organism evidence="2">
    <name type="scientific">Jonesiaceae bacterium BS-20</name>
    <dbReference type="NCBI Taxonomy" id="3120821"/>
    <lineage>
        <taxon>Bacteria</taxon>
        <taxon>Bacillati</taxon>
        <taxon>Actinomycetota</taxon>
        <taxon>Actinomycetes</taxon>
        <taxon>Micrococcales</taxon>
        <taxon>Jonesiaceae</taxon>
    </lineage>
</organism>
<accession>A0AAU7DXF5</accession>
<feature type="compositionally biased region" description="Polar residues" evidence="1">
    <location>
        <begin position="129"/>
        <end position="149"/>
    </location>
</feature>
<dbReference type="AlphaFoldDB" id="A0AAU7DXF5"/>
<gene>
    <name evidence="2" type="ORF">V5R04_00230</name>
</gene>
<protein>
    <submittedName>
        <fullName evidence="2">Helix-turn-helix domain-containing protein</fullName>
    </submittedName>
</protein>
<feature type="region of interest" description="Disordered" evidence="1">
    <location>
        <begin position="109"/>
        <end position="151"/>
    </location>
</feature>
<dbReference type="Gene3D" id="1.10.10.10">
    <property type="entry name" value="Winged helix-like DNA-binding domain superfamily/Winged helix DNA-binding domain"/>
    <property type="match status" value="1"/>
</dbReference>